<organism evidence="2 3">
    <name type="scientific">Smittium mucronatum</name>
    <dbReference type="NCBI Taxonomy" id="133383"/>
    <lineage>
        <taxon>Eukaryota</taxon>
        <taxon>Fungi</taxon>
        <taxon>Fungi incertae sedis</taxon>
        <taxon>Zoopagomycota</taxon>
        <taxon>Kickxellomycotina</taxon>
        <taxon>Harpellomycetes</taxon>
        <taxon>Harpellales</taxon>
        <taxon>Legeriomycetaceae</taxon>
        <taxon>Smittium</taxon>
    </lineage>
</organism>
<dbReference type="AlphaFoldDB" id="A0A1R0GVI9"/>
<reference evidence="2 3" key="1">
    <citation type="journal article" date="2016" name="Mol. Biol. Evol.">
        <title>Genome-Wide Survey of Gut Fungi (Harpellales) Reveals the First Horizontally Transferred Ubiquitin Gene from a Mosquito Host.</title>
        <authorList>
            <person name="Wang Y."/>
            <person name="White M.M."/>
            <person name="Kvist S."/>
            <person name="Moncalvo J.M."/>
        </authorList>
    </citation>
    <scope>NUCLEOTIDE SEQUENCE [LARGE SCALE GENOMIC DNA]</scope>
    <source>
        <strain evidence="2 3">ALG-7-W6</strain>
    </source>
</reference>
<comment type="caution">
    <text evidence="2">The sequence shown here is derived from an EMBL/GenBank/DDBJ whole genome shotgun (WGS) entry which is preliminary data.</text>
</comment>
<dbReference type="EMBL" id="LSSL01002994">
    <property type="protein sequence ID" value="OLY80912.1"/>
    <property type="molecule type" value="Genomic_DNA"/>
</dbReference>
<accession>A0A1R0GVI9</accession>
<sequence length="603" mass="69309">MDENEIMVLRDFTEKIDILIIDNGQISERVNTLLKEKEQPSKTSDIHVISKLPVAELIVYPELLEDLPSINEDFYKKPLPEEERIEVIYSFPKTSAMKYSPPQLNETASASVKKIDATLYRIQAAIVKVNRLIDFFVHRRIQENPGMDEEEKVLVFEDTMRILCQLKRAWRRGNKRRGVHGPPVGKFPAPIQAEDKKGGKKGYHRRISNVFSQKLNKRITIEEPGILKQSFLYSQEDGRSTPGIRLKEIENPCSTAELQNEITHVDMQDDFPKRLPDVDRSTGCFSKYFNTGKMQEVSQISMEWDIIPILRSVINWERKRGIKIAAYLEDIIVIAENKDRCQPDTKRERSFEANFQRNDYTKSTCYIYRQGSSNKSSPFSWSLNVQKNTGTEESATFKKLKPRRDQLKAWNGHSFFPENPEHEIFTDASDTARGVLWDSSPTPQIELSNRMVHLQNNLYQDYLNLRSPRRISVCNKTEQQGCQLLQLLTRPKSSKSQLLSSHLVTMNKPLLLRPVESDSTNLGNIVTGFSGDNETTNNTTSSNSSSSRPQKRKISAISEQELEPGYMEARRSILQNQGLSEIPIRIMVPNQRGKKKEKVETLL</sequence>
<feature type="region of interest" description="Disordered" evidence="1">
    <location>
        <begin position="523"/>
        <end position="554"/>
    </location>
</feature>
<evidence type="ECO:0000313" key="3">
    <source>
        <dbReference type="Proteomes" id="UP000187455"/>
    </source>
</evidence>
<feature type="compositionally biased region" description="Low complexity" evidence="1">
    <location>
        <begin position="535"/>
        <end position="547"/>
    </location>
</feature>
<name>A0A1R0GVI9_9FUNG</name>
<protein>
    <submittedName>
        <fullName evidence="2">Uncharacterized protein</fullName>
    </submittedName>
</protein>
<gene>
    <name evidence="2" type="ORF">AYI68_g4986</name>
</gene>
<keyword evidence="3" id="KW-1185">Reference proteome</keyword>
<dbReference type="Proteomes" id="UP000187455">
    <property type="component" value="Unassembled WGS sequence"/>
</dbReference>
<evidence type="ECO:0000313" key="2">
    <source>
        <dbReference type="EMBL" id="OLY80912.1"/>
    </source>
</evidence>
<feature type="region of interest" description="Disordered" evidence="1">
    <location>
        <begin position="174"/>
        <end position="202"/>
    </location>
</feature>
<dbReference type="OrthoDB" id="5545891at2759"/>
<proteinExistence type="predicted"/>
<evidence type="ECO:0000256" key="1">
    <source>
        <dbReference type="SAM" id="MobiDB-lite"/>
    </source>
</evidence>